<dbReference type="OrthoDB" id="10005288at2"/>
<feature type="transmembrane region" description="Helical" evidence="2">
    <location>
        <begin position="12"/>
        <end position="34"/>
    </location>
</feature>
<evidence type="ECO:0000256" key="2">
    <source>
        <dbReference type="SAM" id="Phobius"/>
    </source>
</evidence>
<protein>
    <submittedName>
        <fullName evidence="3">Uncharacterized protein</fullName>
    </submittedName>
</protein>
<accession>K9P857</accession>
<dbReference type="KEGG" id="cgc:Cyagr_2491"/>
<name>K9P857_CYAGP</name>
<keyword evidence="2" id="KW-0472">Membrane</keyword>
<evidence type="ECO:0000313" key="4">
    <source>
        <dbReference type="Proteomes" id="UP000010388"/>
    </source>
</evidence>
<gene>
    <name evidence="3" type="ordered locus">Cyagr_2491</name>
</gene>
<keyword evidence="2" id="KW-1133">Transmembrane helix</keyword>
<proteinExistence type="predicted"/>
<dbReference type="Proteomes" id="UP000010388">
    <property type="component" value="Chromosome"/>
</dbReference>
<dbReference type="STRING" id="292564.Cyagr_2491"/>
<dbReference type="HOGENOM" id="CLU_2116955_0_0_3"/>
<dbReference type="RefSeq" id="WP_015110035.1">
    <property type="nucleotide sequence ID" value="NC_019675.1"/>
</dbReference>
<organism evidence="3 4">
    <name type="scientific">Cyanobium gracile (strain ATCC 27147 / PCC 6307)</name>
    <dbReference type="NCBI Taxonomy" id="292564"/>
    <lineage>
        <taxon>Bacteria</taxon>
        <taxon>Bacillati</taxon>
        <taxon>Cyanobacteriota</taxon>
        <taxon>Cyanophyceae</taxon>
        <taxon>Synechococcales</taxon>
        <taxon>Prochlorococcaceae</taxon>
        <taxon>Cyanobium</taxon>
    </lineage>
</organism>
<dbReference type="AlphaFoldDB" id="K9P857"/>
<dbReference type="EMBL" id="CP003495">
    <property type="protein sequence ID" value="AFY29597.1"/>
    <property type="molecule type" value="Genomic_DNA"/>
</dbReference>
<feature type="compositionally biased region" description="Low complexity" evidence="1">
    <location>
        <begin position="44"/>
        <end position="57"/>
    </location>
</feature>
<evidence type="ECO:0000313" key="3">
    <source>
        <dbReference type="EMBL" id="AFY29597.1"/>
    </source>
</evidence>
<feature type="region of interest" description="Disordered" evidence="1">
    <location>
        <begin position="44"/>
        <end position="64"/>
    </location>
</feature>
<evidence type="ECO:0000256" key="1">
    <source>
        <dbReference type="SAM" id="MobiDB-lite"/>
    </source>
</evidence>
<keyword evidence="2" id="KW-0812">Transmembrane</keyword>
<reference evidence="4" key="1">
    <citation type="journal article" date="2013" name="Proc. Natl. Acad. Sci. U.S.A.">
        <title>Improving the coverage of the cyanobacterial phylum using diversity-driven genome sequencing.</title>
        <authorList>
            <person name="Shih P.M."/>
            <person name="Wu D."/>
            <person name="Latifi A."/>
            <person name="Axen S.D."/>
            <person name="Fewer D.P."/>
            <person name="Talla E."/>
            <person name="Calteau A."/>
            <person name="Cai F."/>
            <person name="Tandeau de Marsac N."/>
            <person name="Rippka R."/>
            <person name="Herdman M."/>
            <person name="Sivonen K."/>
            <person name="Coursin T."/>
            <person name="Laurent T."/>
            <person name="Goodwin L."/>
            <person name="Nolan M."/>
            <person name="Davenport K.W."/>
            <person name="Han C.S."/>
            <person name="Rubin E.M."/>
            <person name="Eisen J.A."/>
            <person name="Woyke T."/>
            <person name="Gugger M."/>
            <person name="Kerfeld C.A."/>
        </authorList>
    </citation>
    <scope>NUCLEOTIDE SEQUENCE [LARGE SCALE GENOMIC DNA]</scope>
    <source>
        <strain evidence="4">ATCC 27147 / PCC 6307</strain>
    </source>
</reference>
<sequence>MNTKHDTVDVLLAVALEVAQALLVLIVAVVALLLTLARWRPSRAPAVPAPAATTDPRQVAAAGSTDAPPIPLLHPLALVAEQLEALPVARLRPLAGVSSKRHRKHELVAQLVAC</sequence>